<sequence length="170" mass="19129">MDQQGQEQPEKKRSLSLNVVSNKQHKGFGAGSIDLSNVACVIIDNGEAYIDVGAMHAKSKIERGIKFSPNKEDTPNGRKCWIVWVAVDRNEEGSFYGGATACEMLIDTEARRGWKILADHVNKLDYALKRRFILGDLDSAEKAALRKLLMEHNAEWWERSPEELKQALEG</sequence>
<accession>A0ABW5R1R1</accession>
<dbReference type="InterPro" id="IPR014852">
    <property type="entry name" value="YwhD"/>
</dbReference>
<dbReference type="EMBL" id="JBHUMY010000031">
    <property type="protein sequence ID" value="MFD2662667.1"/>
    <property type="molecule type" value="Genomic_DNA"/>
</dbReference>
<name>A0ABW5R1R1_9BACL</name>
<dbReference type="Pfam" id="PF08741">
    <property type="entry name" value="YwhD"/>
    <property type="match status" value="1"/>
</dbReference>
<dbReference type="RefSeq" id="WP_379277311.1">
    <property type="nucleotide sequence ID" value="NZ_JBHUGT010000043.1"/>
</dbReference>
<organism evidence="1 2">
    <name type="scientific">Paenibacillus thailandensis</name>
    <dbReference type="NCBI Taxonomy" id="393250"/>
    <lineage>
        <taxon>Bacteria</taxon>
        <taxon>Bacillati</taxon>
        <taxon>Bacillota</taxon>
        <taxon>Bacilli</taxon>
        <taxon>Bacillales</taxon>
        <taxon>Paenibacillaceae</taxon>
        <taxon>Paenibacillus</taxon>
    </lineage>
</organism>
<proteinExistence type="predicted"/>
<protein>
    <submittedName>
        <fullName evidence="1">YwhD family protein</fullName>
    </submittedName>
</protein>
<gene>
    <name evidence="1" type="ORF">ACFSW5_20625</name>
</gene>
<keyword evidence="2" id="KW-1185">Reference proteome</keyword>
<dbReference type="Proteomes" id="UP001597493">
    <property type="component" value="Unassembled WGS sequence"/>
</dbReference>
<evidence type="ECO:0000313" key="2">
    <source>
        <dbReference type="Proteomes" id="UP001597493"/>
    </source>
</evidence>
<reference evidence="2" key="1">
    <citation type="journal article" date="2019" name="Int. J. Syst. Evol. Microbiol.">
        <title>The Global Catalogue of Microorganisms (GCM) 10K type strain sequencing project: providing services to taxonomists for standard genome sequencing and annotation.</title>
        <authorList>
            <consortium name="The Broad Institute Genomics Platform"/>
            <consortium name="The Broad Institute Genome Sequencing Center for Infectious Disease"/>
            <person name="Wu L."/>
            <person name="Ma J."/>
        </authorList>
    </citation>
    <scope>NUCLEOTIDE SEQUENCE [LARGE SCALE GENOMIC DNA]</scope>
    <source>
        <strain evidence="2">TISTR 1827</strain>
    </source>
</reference>
<evidence type="ECO:0000313" key="1">
    <source>
        <dbReference type="EMBL" id="MFD2662667.1"/>
    </source>
</evidence>
<comment type="caution">
    <text evidence="1">The sequence shown here is derived from an EMBL/GenBank/DDBJ whole genome shotgun (WGS) entry which is preliminary data.</text>
</comment>